<sequence length="294" mass="32672">MNGRVYDYNVGRFMGVDPFIQEAWNSQSINPYSYILNNPLWGTDPSGYSRIKGRGISGSTFGGKAFGYWDNSKKSKATKSDNGAENSTSKSNENIPTTELQSHGNSTTPTEASVEDNENDSSEQNDTLIIHRVTGDNSPDYYKSDGTPVWIKTGVSPKEDKKEIRKPSRPLNHPRASKGYWQEIGRIYGKGNTGNFTGAHKIKINYLDEQGIALTNGMYFTVSFTALDENGKPIPTFSFKKHGSVMKMLPMGVIYEIYGEVGEKFRWNIETKRSAASCDNCGNGGIKVSEFIYE</sequence>
<gene>
    <name evidence="2" type="ORF">GCM10009114_02170</name>
</gene>
<organism evidence="2 3">
    <name type="scientific">Aliiglaciecola litoralis</name>
    <dbReference type="NCBI Taxonomy" id="582857"/>
    <lineage>
        <taxon>Bacteria</taxon>
        <taxon>Pseudomonadati</taxon>
        <taxon>Pseudomonadota</taxon>
        <taxon>Gammaproteobacteria</taxon>
        <taxon>Alteromonadales</taxon>
        <taxon>Alteromonadaceae</taxon>
        <taxon>Aliiglaciecola</taxon>
    </lineage>
</organism>
<keyword evidence="3" id="KW-1185">Reference proteome</keyword>
<dbReference type="NCBIfam" id="TIGR03696">
    <property type="entry name" value="Rhs_assc_core"/>
    <property type="match status" value="1"/>
</dbReference>
<evidence type="ECO:0000256" key="1">
    <source>
        <dbReference type="SAM" id="MobiDB-lite"/>
    </source>
</evidence>
<evidence type="ECO:0000313" key="3">
    <source>
        <dbReference type="Proteomes" id="UP001500359"/>
    </source>
</evidence>
<dbReference type="EMBL" id="BAAAFD010000001">
    <property type="protein sequence ID" value="GAA0852413.1"/>
    <property type="molecule type" value="Genomic_DNA"/>
</dbReference>
<evidence type="ECO:0008006" key="4">
    <source>
        <dbReference type="Google" id="ProtNLM"/>
    </source>
</evidence>
<feature type="region of interest" description="Disordered" evidence="1">
    <location>
        <begin position="72"/>
        <end position="126"/>
    </location>
</feature>
<name>A0ABN1LC65_9ALTE</name>
<proteinExistence type="predicted"/>
<feature type="compositionally biased region" description="Acidic residues" evidence="1">
    <location>
        <begin position="113"/>
        <end position="123"/>
    </location>
</feature>
<reference evidence="2 3" key="1">
    <citation type="journal article" date="2019" name="Int. J. Syst. Evol. Microbiol.">
        <title>The Global Catalogue of Microorganisms (GCM) 10K type strain sequencing project: providing services to taxonomists for standard genome sequencing and annotation.</title>
        <authorList>
            <consortium name="The Broad Institute Genomics Platform"/>
            <consortium name="The Broad Institute Genome Sequencing Center for Infectious Disease"/>
            <person name="Wu L."/>
            <person name="Ma J."/>
        </authorList>
    </citation>
    <scope>NUCLEOTIDE SEQUENCE [LARGE SCALE GENOMIC DNA]</scope>
    <source>
        <strain evidence="2 3">JCM 15896</strain>
    </source>
</reference>
<feature type="compositionally biased region" description="Polar residues" evidence="1">
    <location>
        <begin position="80"/>
        <end position="111"/>
    </location>
</feature>
<comment type="caution">
    <text evidence="2">The sequence shown here is derived from an EMBL/GenBank/DDBJ whole genome shotgun (WGS) entry which is preliminary data.</text>
</comment>
<dbReference type="Gene3D" id="2.180.10.10">
    <property type="entry name" value="RHS repeat-associated core"/>
    <property type="match status" value="1"/>
</dbReference>
<dbReference type="Proteomes" id="UP001500359">
    <property type="component" value="Unassembled WGS sequence"/>
</dbReference>
<accession>A0ABN1LC65</accession>
<feature type="region of interest" description="Disordered" evidence="1">
    <location>
        <begin position="152"/>
        <end position="176"/>
    </location>
</feature>
<evidence type="ECO:0000313" key="2">
    <source>
        <dbReference type="EMBL" id="GAA0852413.1"/>
    </source>
</evidence>
<feature type="compositionally biased region" description="Basic and acidic residues" evidence="1">
    <location>
        <begin position="157"/>
        <end position="166"/>
    </location>
</feature>
<dbReference type="InterPro" id="IPR022385">
    <property type="entry name" value="Rhs_assc_core"/>
</dbReference>
<protein>
    <recommendedName>
        <fullName evidence="4">RHS repeat-associated core domain-containing protein</fullName>
    </recommendedName>
</protein>